<comment type="subcellular location">
    <subcellularLocation>
        <location evidence="6">Cell membrane</location>
        <topology evidence="6">Peripheral membrane protein</topology>
        <orientation evidence="6">Cytoplasmic side</orientation>
    </subcellularLocation>
</comment>
<evidence type="ECO:0000259" key="8">
    <source>
        <dbReference type="Pfam" id="PF00346"/>
    </source>
</evidence>
<evidence type="ECO:0000256" key="3">
    <source>
        <dbReference type="ARBA" id="ARBA00022719"/>
    </source>
</evidence>
<evidence type="ECO:0000256" key="5">
    <source>
        <dbReference type="ARBA" id="ARBA00023027"/>
    </source>
</evidence>
<keyword evidence="6" id="KW-1003">Cell membrane</keyword>
<dbReference type="InterPro" id="IPR022885">
    <property type="entry name" value="NDH1_su_D/H"/>
</dbReference>
<dbReference type="GO" id="GO:0051287">
    <property type="term" value="F:NAD binding"/>
    <property type="evidence" value="ECO:0007669"/>
    <property type="project" value="InterPro"/>
</dbReference>
<dbReference type="Pfam" id="PF00346">
    <property type="entry name" value="Complex1_49kDa"/>
    <property type="match status" value="1"/>
</dbReference>
<dbReference type="InterPro" id="IPR014029">
    <property type="entry name" value="NADH_UbQ_OxRdtase_49kDa_CS"/>
</dbReference>
<evidence type="ECO:0000256" key="6">
    <source>
        <dbReference type="HAMAP-Rule" id="MF_01358"/>
    </source>
</evidence>
<keyword evidence="6" id="KW-0472">Membrane</keyword>
<dbReference type="Gene3D" id="1.10.645.10">
    <property type="entry name" value="Cytochrome-c3 Hydrogenase, chain B"/>
    <property type="match status" value="1"/>
</dbReference>
<accession>A0A7C2I096</accession>
<protein>
    <recommendedName>
        <fullName evidence="6">NADH-quinone oxidoreductase subunit D</fullName>
        <ecNumber evidence="6">7.1.1.-</ecNumber>
    </recommendedName>
    <alternativeName>
        <fullName evidence="6">NADH dehydrogenase I subunit D</fullName>
    </alternativeName>
    <alternativeName>
        <fullName evidence="6">NDH-1 subunit D</fullName>
    </alternativeName>
</protein>
<evidence type="ECO:0000256" key="7">
    <source>
        <dbReference type="RuleBase" id="RU003685"/>
    </source>
</evidence>
<evidence type="ECO:0000256" key="1">
    <source>
        <dbReference type="ARBA" id="ARBA00005769"/>
    </source>
</evidence>
<organism evidence="9">
    <name type="scientific">Ammonifex degensii</name>
    <dbReference type="NCBI Taxonomy" id="42838"/>
    <lineage>
        <taxon>Bacteria</taxon>
        <taxon>Bacillati</taxon>
        <taxon>Bacillota</taxon>
        <taxon>Clostridia</taxon>
        <taxon>Thermoanaerobacterales</taxon>
        <taxon>Thermoanaerobacteraceae</taxon>
        <taxon>Ammonifex</taxon>
    </lineage>
</organism>
<evidence type="ECO:0000313" key="9">
    <source>
        <dbReference type="EMBL" id="HEL65592.1"/>
    </source>
</evidence>
<comment type="function">
    <text evidence="6">NDH-1 shuttles electrons from NADH, via FMN and iron-sulfur (Fe-S) centers, to quinones in the respiratory chain. The immediate electron acceptor for the enzyme in this species is believed to be a menaquinone. Couples the redox reaction to proton translocation (for every two electrons transferred, four hydrogen ions are translocated across the cytoplasmic membrane), and thus conserves the redox energy in a proton gradient.</text>
</comment>
<keyword evidence="5 6" id="KW-0520">NAD</keyword>
<gene>
    <name evidence="6" type="primary">nuoD</name>
    <name evidence="9" type="ORF">ENQ34_02785</name>
</gene>
<dbReference type="GO" id="GO:0048038">
    <property type="term" value="F:quinone binding"/>
    <property type="evidence" value="ECO:0007669"/>
    <property type="project" value="UniProtKB-KW"/>
</dbReference>
<dbReference type="NCBIfam" id="NF008974">
    <property type="entry name" value="PRK12322.1"/>
    <property type="match status" value="1"/>
</dbReference>
<dbReference type="InterPro" id="IPR037232">
    <property type="entry name" value="NADH_quin_OxRdtase_su_C/D-like"/>
</dbReference>
<evidence type="ECO:0000256" key="2">
    <source>
        <dbReference type="ARBA" id="ARBA00022448"/>
    </source>
</evidence>
<dbReference type="SUPFAM" id="SSF143243">
    <property type="entry name" value="Nqo5-like"/>
    <property type="match status" value="1"/>
</dbReference>
<keyword evidence="3 6" id="KW-0874">Quinone</keyword>
<comment type="caution">
    <text evidence="9">The sequence shown here is derived from an EMBL/GenBank/DDBJ whole genome shotgun (WGS) entry which is preliminary data.</text>
</comment>
<dbReference type="NCBIfam" id="NF004739">
    <property type="entry name" value="PRK06075.1"/>
    <property type="match status" value="1"/>
</dbReference>
<dbReference type="EC" id="7.1.1.-" evidence="6"/>
<dbReference type="AlphaFoldDB" id="A0A7C2I096"/>
<comment type="subunit">
    <text evidence="6">NDH-1 is composed of 14 different subunits. Subunits NuoB, C, D, E, F, and G constitute the peripheral sector of the complex.</text>
</comment>
<dbReference type="EMBL" id="DSMU01000180">
    <property type="protein sequence ID" value="HEL65592.1"/>
    <property type="molecule type" value="Genomic_DNA"/>
</dbReference>
<reference evidence="9" key="1">
    <citation type="journal article" date="2020" name="mSystems">
        <title>Genome- and Community-Level Interaction Insights into Carbon Utilization and Element Cycling Functions of Hydrothermarchaeota in Hydrothermal Sediment.</title>
        <authorList>
            <person name="Zhou Z."/>
            <person name="Liu Y."/>
            <person name="Xu W."/>
            <person name="Pan J."/>
            <person name="Luo Z.H."/>
            <person name="Li M."/>
        </authorList>
    </citation>
    <scope>NUCLEOTIDE SEQUENCE [LARGE SCALE GENOMIC DNA]</scope>
    <source>
        <strain evidence="9">SpSt-300</strain>
    </source>
</reference>
<dbReference type="PROSITE" id="PS00535">
    <property type="entry name" value="COMPLEX1_49K"/>
    <property type="match status" value="1"/>
</dbReference>
<comment type="catalytic activity">
    <reaction evidence="6">
        <text>a quinone + NADH + 5 H(+)(in) = a quinol + NAD(+) + 4 H(+)(out)</text>
        <dbReference type="Rhea" id="RHEA:57888"/>
        <dbReference type="ChEBI" id="CHEBI:15378"/>
        <dbReference type="ChEBI" id="CHEBI:24646"/>
        <dbReference type="ChEBI" id="CHEBI:57540"/>
        <dbReference type="ChEBI" id="CHEBI:57945"/>
        <dbReference type="ChEBI" id="CHEBI:132124"/>
    </reaction>
</comment>
<keyword evidence="2 6" id="KW-0813">Transport</keyword>
<dbReference type="PANTHER" id="PTHR11993:SF10">
    <property type="entry name" value="NADH DEHYDROGENASE [UBIQUINONE] IRON-SULFUR PROTEIN 2, MITOCHONDRIAL"/>
    <property type="match status" value="1"/>
</dbReference>
<dbReference type="HAMAP" id="MF_01358">
    <property type="entry name" value="NDH1_NuoD"/>
    <property type="match status" value="1"/>
</dbReference>
<dbReference type="InterPro" id="IPR001135">
    <property type="entry name" value="NADH_Q_OxRdtase_suD"/>
</dbReference>
<dbReference type="PANTHER" id="PTHR11993">
    <property type="entry name" value="NADH-UBIQUINONE OXIDOREDUCTASE 49 KDA SUBUNIT"/>
    <property type="match status" value="1"/>
</dbReference>
<dbReference type="GO" id="GO:0050136">
    <property type="term" value="F:NADH dehydrogenase (quinone) (non-electrogenic) activity"/>
    <property type="evidence" value="ECO:0007669"/>
    <property type="project" value="UniProtKB-UniRule"/>
</dbReference>
<dbReference type="GO" id="GO:0005886">
    <property type="term" value="C:plasma membrane"/>
    <property type="evidence" value="ECO:0007669"/>
    <property type="project" value="UniProtKB-SubCell"/>
</dbReference>
<name>A0A7C2I096_9THEO</name>
<dbReference type="SUPFAM" id="SSF56762">
    <property type="entry name" value="HydB/Nqo4-like"/>
    <property type="match status" value="1"/>
</dbReference>
<feature type="domain" description="NADH-quinone oxidoreductase subunit D" evidence="8">
    <location>
        <begin position="168"/>
        <end position="341"/>
    </location>
</feature>
<evidence type="ECO:0000256" key="4">
    <source>
        <dbReference type="ARBA" id="ARBA00022967"/>
    </source>
</evidence>
<comment type="similarity">
    <text evidence="1 6 7">Belongs to the complex I 49 kDa subunit family.</text>
</comment>
<dbReference type="InterPro" id="IPR029014">
    <property type="entry name" value="NiFe-Hase_large"/>
</dbReference>
<proteinExistence type="inferred from homology"/>
<sequence>MLWEGFEGHPFRKDFRAFDQEPPEIEPHEAYLASGFEGPVDLRDVGSGNGAARKLIINFGPQHPSMHGIFRAAVELDGETIVDMKPIVGYLHRGLEKVAEMRTWAQVIPYTDRTDYLAAMNNNHAYVLAVEKLAGIEVPLRAEIIRVILAELGRLHSHLMAIGCFGLDLGAITPFLYVWRERETIYDLLEMVSGGRLFPTYFRIGGVARDLPEEFIPRLKKFLKEMPGHIEQYNNILSGNEIFQKRLRGVAHLTKEMALRYSVTGPMLRSTGINYDVRKADPYSLYSRFDFEIPLGENGDAWDFYWLRILEMWQSMRIIEQAIAYLEETGPGPVQAKVPKTLKPPAGEAYVHIESPKGDLGCYIVSDGGTSPYRFRWRPPLFINLQSLPELVRGWKIADFIAIFAGYDAVMGEVDR</sequence>
<keyword evidence="4 6" id="KW-1278">Translocase</keyword>